<protein>
    <recommendedName>
        <fullName evidence="5">Pentatricopeptide repeat-containing protein</fullName>
    </recommendedName>
</protein>
<dbReference type="PANTHER" id="PTHR47926:SF393">
    <property type="entry name" value="REPEAT-CONTAINING PROTEIN, PUTATIVE-RELATED"/>
    <property type="match status" value="1"/>
</dbReference>
<dbReference type="InterPro" id="IPR046960">
    <property type="entry name" value="PPR_At4g14850-like_plant"/>
</dbReference>
<evidence type="ECO:0000313" key="4">
    <source>
        <dbReference type="Proteomes" id="UP000298416"/>
    </source>
</evidence>
<reference evidence="3" key="1">
    <citation type="submission" date="2018-01" db="EMBL/GenBank/DDBJ databases">
        <authorList>
            <person name="Mao J.F."/>
        </authorList>
    </citation>
    <scope>NUCLEOTIDE SEQUENCE</scope>
    <source>
        <strain evidence="3">Huo1</strain>
        <tissue evidence="3">Leaf</tissue>
    </source>
</reference>
<dbReference type="InterPro" id="IPR011990">
    <property type="entry name" value="TPR-like_helical_dom_sf"/>
</dbReference>
<proteinExistence type="predicted"/>
<keyword evidence="1" id="KW-0677">Repeat</keyword>
<dbReference type="EMBL" id="PNBA02000014">
    <property type="protein sequence ID" value="KAG6400699.1"/>
    <property type="molecule type" value="Genomic_DNA"/>
</dbReference>
<comment type="caution">
    <text evidence="3">The sequence shown here is derived from an EMBL/GenBank/DDBJ whole genome shotgun (WGS) entry which is preliminary data.</text>
</comment>
<dbReference type="AlphaFoldDB" id="A0A8X8WTU8"/>
<dbReference type="PROSITE" id="PS51375">
    <property type="entry name" value="PPR"/>
    <property type="match status" value="1"/>
</dbReference>
<dbReference type="GO" id="GO:0009451">
    <property type="term" value="P:RNA modification"/>
    <property type="evidence" value="ECO:0007669"/>
    <property type="project" value="InterPro"/>
</dbReference>
<gene>
    <name evidence="3" type="ORF">SASPL_137541</name>
</gene>
<evidence type="ECO:0008006" key="5">
    <source>
        <dbReference type="Google" id="ProtNLM"/>
    </source>
</evidence>
<dbReference type="InterPro" id="IPR002885">
    <property type="entry name" value="PPR_rpt"/>
</dbReference>
<evidence type="ECO:0000256" key="1">
    <source>
        <dbReference type="ARBA" id="ARBA00022737"/>
    </source>
</evidence>
<dbReference type="GO" id="GO:0003723">
    <property type="term" value="F:RNA binding"/>
    <property type="evidence" value="ECO:0007669"/>
    <property type="project" value="InterPro"/>
</dbReference>
<reference evidence="3" key="2">
    <citation type="submission" date="2020-08" db="EMBL/GenBank/DDBJ databases">
        <title>Plant Genome Project.</title>
        <authorList>
            <person name="Zhang R.-G."/>
        </authorList>
    </citation>
    <scope>NUCLEOTIDE SEQUENCE</scope>
    <source>
        <strain evidence="3">Huo1</strain>
        <tissue evidence="3">Leaf</tissue>
    </source>
</reference>
<evidence type="ECO:0000256" key="2">
    <source>
        <dbReference type="PROSITE-ProRule" id="PRU00708"/>
    </source>
</evidence>
<evidence type="ECO:0000313" key="3">
    <source>
        <dbReference type="EMBL" id="KAG6400699.1"/>
    </source>
</evidence>
<dbReference type="Gene3D" id="1.25.40.10">
    <property type="entry name" value="Tetratricopeptide repeat domain"/>
    <property type="match status" value="1"/>
</dbReference>
<keyword evidence="4" id="KW-1185">Reference proteome</keyword>
<dbReference type="PANTHER" id="PTHR47926">
    <property type="entry name" value="PENTATRICOPEPTIDE REPEAT-CONTAINING PROTEIN"/>
    <property type="match status" value="1"/>
</dbReference>
<dbReference type="Proteomes" id="UP000298416">
    <property type="component" value="Unassembled WGS sequence"/>
</dbReference>
<sequence length="138" mass="15179">MDQLKQIHAQIITTAQIHDALSDSGDLTYALKLFANIPAPNTFIWNTLIRALATSSNPSAGLRLYSEMRRRAAAPGKHTFPFVLKACANSQSAKCSEQILAHVLKFGLDFDSHVANGLIRTYSVACLMRNARKVFDGM</sequence>
<name>A0A8X8WTU8_SALSN</name>
<feature type="repeat" description="PPR" evidence="2">
    <location>
        <begin position="41"/>
        <end position="75"/>
    </location>
</feature>
<dbReference type="Pfam" id="PF13041">
    <property type="entry name" value="PPR_2"/>
    <property type="match status" value="1"/>
</dbReference>
<accession>A0A8X8WTU8</accession>
<dbReference type="NCBIfam" id="TIGR00756">
    <property type="entry name" value="PPR"/>
    <property type="match status" value="1"/>
</dbReference>
<organism evidence="3">
    <name type="scientific">Salvia splendens</name>
    <name type="common">Scarlet sage</name>
    <dbReference type="NCBI Taxonomy" id="180675"/>
    <lineage>
        <taxon>Eukaryota</taxon>
        <taxon>Viridiplantae</taxon>
        <taxon>Streptophyta</taxon>
        <taxon>Embryophyta</taxon>
        <taxon>Tracheophyta</taxon>
        <taxon>Spermatophyta</taxon>
        <taxon>Magnoliopsida</taxon>
        <taxon>eudicotyledons</taxon>
        <taxon>Gunneridae</taxon>
        <taxon>Pentapetalae</taxon>
        <taxon>asterids</taxon>
        <taxon>lamiids</taxon>
        <taxon>Lamiales</taxon>
        <taxon>Lamiaceae</taxon>
        <taxon>Nepetoideae</taxon>
        <taxon>Mentheae</taxon>
        <taxon>Salviinae</taxon>
        <taxon>Salvia</taxon>
        <taxon>Salvia subgen. Calosphace</taxon>
        <taxon>core Calosphace</taxon>
    </lineage>
</organism>